<proteinExistence type="predicted"/>
<feature type="compositionally biased region" description="Polar residues" evidence="10">
    <location>
        <begin position="160"/>
        <end position="172"/>
    </location>
</feature>
<dbReference type="InterPro" id="IPR011992">
    <property type="entry name" value="EF-hand-dom_pair"/>
</dbReference>
<protein>
    <recommendedName>
        <fullName evidence="15">EH domain-containing protein</fullName>
    </recommendedName>
</protein>
<dbReference type="CDD" id="cd00052">
    <property type="entry name" value="EH"/>
    <property type="match status" value="1"/>
</dbReference>
<keyword evidence="6" id="KW-0967">Endosome</keyword>
<comment type="subcellular location">
    <subcellularLocation>
        <location evidence="3">Cell membrane</location>
        <topology evidence="3">Peripheral membrane protein</topology>
        <orientation evidence="3">Cytoplasmic side</orientation>
    </subcellularLocation>
    <subcellularLocation>
        <location evidence="2">Cytoplasm</location>
        <location evidence="2">Cytoskeleton</location>
        <location evidence="2">Actin patch</location>
    </subcellularLocation>
    <subcellularLocation>
        <location evidence="1">Endosome membrane</location>
        <topology evidence="1">Peripheral membrane protein</topology>
        <orientation evidence="1">Cytoplasmic side</orientation>
    </subcellularLocation>
</comment>
<evidence type="ECO:0000256" key="1">
    <source>
        <dbReference type="ARBA" id="ARBA00004125"/>
    </source>
</evidence>
<feature type="region of interest" description="Disordered" evidence="10">
    <location>
        <begin position="460"/>
        <end position="602"/>
    </location>
</feature>
<evidence type="ECO:0000256" key="9">
    <source>
        <dbReference type="ARBA" id="ARBA00025194"/>
    </source>
</evidence>
<dbReference type="GO" id="GO:0006897">
    <property type="term" value="P:endocytosis"/>
    <property type="evidence" value="ECO:0007669"/>
    <property type="project" value="UniProtKB-KW"/>
</dbReference>
<feature type="compositionally biased region" description="Low complexity" evidence="10">
    <location>
        <begin position="407"/>
        <end position="418"/>
    </location>
</feature>
<feature type="compositionally biased region" description="Pro residues" evidence="10">
    <location>
        <begin position="474"/>
        <end position="483"/>
    </location>
</feature>
<dbReference type="GO" id="GO:0010008">
    <property type="term" value="C:endosome membrane"/>
    <property type="evidence" value="ECO:0007669"/>
    <property type="project" value="UniProtKB-SubCell"/>
</dbReference>
<dbReference type="RefSeq" id="XP_060284765.1">
    <property type="nucleotide sequence ID" value="XM_060432326.1"/>
</dbReference>
<keyword evidence="7" id="KW-0009">Actin-binding</keyword>
<feature type="compositionally biased region" description="Low complexity" evidence="10">
    <location>
        <begin position="76"/>
        <end position="90"/>
    </location>
</feature>
<sequence length="710" mass="76263">MAPQGPPAFTSPASTSATAHDSAAARSAALRGATLAFQAQKSGVDKAKPAPRAPNPTTRGNGALLAATQASREQSSPRTRSPTNTSRKNNGQSRDISRQGTGGSVQEAGTYGGELEHGAVSQRLTQYLSSSPASLRFLSPGGRPSMDQKSPSFIAATLAASRSASPSPNHTGHASPYPPAGHSPLGPPRARRGHSFGANSVDSFATNQDILDTSPVPPATSLISMFQHKIDTDPVKKRDPSPEQRHVERPKLRLPTPPRSLSPRGQDSAYKAQAVTPKLAPKPKSTRTRPASPPQIIRRSATEMISPDPRRLGPKPNLQPSEKVANPPDASNPRRPKPATPKKGPELSKNTQPVEVTRPSVTSSPNSEASSDDTFVSASSTQSPRPSSPVRGRERPARETEPPRSSPRPSLQRSSPVRQALSAYSYSPGRGLSPNHSTTTVDTASSLPLDSLTSAIMAGNLASARHAMATHDSPTPPAPPPPRRPGHHHHHHHHHPLHLRPPSLPLHQQHSGTGRRKGSNSKSKSPQRRGMLQTLRQPPASPSRRGGSADDNNNNGHGDDDDGGDDSDARRRRHRHRPRALGGGGKRHAHHEGSRKRWRDGVSARERRRYEAVWASNRGLFLGDEEGSADLVANVVVRDIWERSRLPEDELAEVWDLVDRGGGGALDKQEFVVGMWLVDQRLRGRKIPSRVSVSVWDSARGVRVVGPKGK</sequence>
<dbReference type="Gene3D" id="1.10.238.10">
    <property type="entry name" value="EF-hand"/>
    <property type="match status" value="1"/>
</dbReference>
<dbReference type="GO" id="GO:0005886">
    <property type="term" value="C:plasma membrane"/>
    <property type="evidence" value="ECO:0007669"/>
    <property type="project" value="UniProtKB-SubCell"/>
</dbReference>
<keyword evidence="8" id="KW-0206">Cytoskeleton</keyword>
<feature type="compositionally biased region" description="Basic and acidic residues" evidence="10">
    <location>
        <begin position="228"/>
        <end position="251"/>
    </location>
</feature>
<feature type="compositionally biased region" description="Low complexity" evidence="10">
    <location>
        <begin position="8"/>
        <end position="27"/>
    </location>
</feature>
<evidence type="ECO:0000259" key="12">
    <source>
        <dbReference type="PROSITE" id="PS50222"/>
    </source>
</evidence>
<feature type="region of interest" description="Disordered" evidence="10">
    <location>
        <begin position="1"/>
        <end position="27"/>
    </location>
</feature>
<evidence type="ECO:0000256" key="4">
    <source>
        <dbReference type="ARBA" id="ARBA00011159"/>
    </source>
</evidence>
<feature type="region of interest" description="Disordered" evidence="10">
    <location>
        <begin position="133"/>
        <end position="444"/>
    </location>
</feature>
<evidence type="ECO:0000256" key="6">
    <source>
        <dbReference type="ARBA" id="ARBA00022753"/>
    </source>
</evidence>
<keyword evidence="14" id="KW-1185">Reference proteome</keyword>
<reference evidence="13" key="1">
    <citation type="submission" date="2023-06" db="EMBL/GenBank/DDBJ databases">
        <title>Genome-scale phylogeny and comparative genomics of the fungal order Sordariales.</title>
        <authorList>
            <consortium name="Lawrence Berkeley National Laboratory"/>
            <person name="Hensen N."/>
            <person name="Bonometti L."/>
            <person name="Westerberg I."/>
            <person name="Brannstrom I.O."/>
            <person name="Guillou S."/>
            <person name="Cros-Aarteil S."/>
            <person name="Calhoun S."/>
            <person name="Haridas S."/>
            <person name="Kuo A."/>
            <person name="Mondo S."/>
            <person name="Pangilinan J."/>
            <person name="Riley R."/>
            <person name="Labutti K."/>
            <person name="Andreopoulos B."/>
            <person name="Lipzen A."/>
            <person name="Chen C."/>
            <person name="Yanf M."/>
            <person name="Daum C."/>
            <person name="Ng V."/>
            <person name="Clum A."/>
            <person name="Steindorff A."/>
            <person name="Ohm R."/>
            <person name="Martin F."/>
            <person name="Silar P."/>
            <person name="Natvig D."/>
            <person name="Lalanne C."/>
            <person name="Gautier V."/>
            <person name="Ament-Velasquez S.L."/>
            <person name="Kruys A."/>
            <person name="Hutchinson M.I."/>
            <person name="Powell A.J."/>
            <person name="Barry K."/>
            <person name="Miller A.N."/>
            <person name="Grigoriev I.V."/>
            <person name="Debuchy R."/>
            <person name="Gladieux P."/>
            <person name="Thoren M.H."/>
            <person name="Johannesson H."/>
        </authorList>
    </citation>
    <scope>NUCLEOTIDE SEQUENCE</scope>
    <source>
        <strain evidence="13">8032-3</strain>
    </source>
</reference>
<evidence type="ECO:0008006" key="15">
    <source>
        <dbReference type="Google" id="ProtNLM"/>
    </source>
</evidence>
<keyword evidence="8" id="KW-0963">Cytoplasm</keyword>
<evidence type="ECO:0000313" key="13">
    <source>
        <dbReference type="EMBL" id="KAK1768552.1"/>
    </source>
</evidence>
<comment type="function">
    <text evidence="9">Component of the PAN1 actin cytoskeleton-regulatory complex required for the internalization of endosomes during actin-coupled endocytosis. The complex links the site of endocytosis to the cell membrane-associated actin cytoskeleton. Mediates uptake of external molecules and vacuolar degradation of plasma membrane proteins. Plays a role in the proper organization of the cell membrane-associated actin cytoskeleton and promotes its destabilization.</text>
</comment>
<feature type="domain" description="EF-hand" evidence="12">
    <location>
        <begin position="646"/>
        <end position="681"/>
    </location>
</feature>
<feature type="compositionally biased region" description="Polar residues" evidence="10">
    <location>
        <begin position="348"/>
        <end position="376"/>
    </location>
</feature>
<dbReference type="EMBL" id="MU839005">
    <property type="protein sequence ID" value="KAK1768552.1"/>
    <property type="molecule type" value="Genomic_DNA"/>
</dbReference>
<feature type="compositionally biased region" description="Basic residues" evidence="10">
    <location>
        <begin position="570"/>
        <end position="598"/>
    </location>
</feature>
<dbReference type="InterPro" id="IPR000261">
    <property type="entry name" value="EH_dom"/>
</dbReference>
<organism evidence="13 14">
    <name type="scientific">Phialemonium atrogriseum</name>
    <dbReference type="NCBI Taxonomy" id="1093897"/>
    <lineage>
        <taxon>Eukaryota</taxon>
        <taxon>Fungi</taxon>
        <taxon>Dikarya</taxon>
        <taxon>Ascomycota</taxon>
        <taxon>Pezizomycotina</taxon>
        <taxon>Sordariomycetes</taxon>
        <taxon>Sordariomycetidae</taxon>
        <taxon>Cephalothecales</taxon>
        <taxon>Cephalothecaceae</taxon>
        <taxon>Phialemonium</taxon>
    </lineage>
</organism>
<evidence type="ECO:0000256" key="5">
    <source>
        <dbReference type="ARBA" id="ARBA00022583"/>
    </source>
</evidence>
<feature type="compositionally biased region" description="Polar residues" evidence="10">
    <location>
        <begin position="197"/>
        <end position="211"/>
    </location>
</feature>
<name>A0AAJ0FI93_9PEZI</name>
<evidence type="ECO:0000256" key="10">
    <source>
        <dbReference type="SAM" id="MobiDB-lite"/>
    </source>
</evidence>
<feature type="compositionally biased region" description="Low complexity" evidence="10">
    <location>
        <begin position="544"/>
        <end position="556"/>
    </location>
</feature>
<feature type="compositionally biased region" description="Polar residues" evidence="10">
    <location>
        <begin position="434"/>
        <end position="444"/>
    </location>
</feature>
<dbReference type="PROSITE" id="PS50031">
    <property type="entry name" value="EH"/>
    <property type="match status" value="1"/>
</dbReference>
<dbReference type="Pfam" id="PF12763">
    <property type="entry name" value="EH"/>
    <property type="match status" value="1"/>
</dbReference>
<dbReference type="AlphaFoldDB" id="A0AAJ0FI93"/>
<keyword evidence="5" id="KW-0254">Endocytosis</keyword>
<evidence type="ECO:0000256" key="2">
    <source>
        <dbReference type="ARBA" id="ARBA00004134"/>
    </source>
</evidence>
<accession>A0AAJ0FI93</accession>
<gene>
    <name evidence="13" type="ORF">QBC33DRAFT_607142</name>
</gene>
<dbReference type="InterPro" id="IPR002048">
    <property type="entry name" value="EF_hand_dom"/>
</dbReference>
<dbReference type="GO" id="GO:0030479">
    <property type="term" value="C:actin cortical patch"/>
    <property type="evidence" value="ECO:0007669"/>
    <property type="project" value="UniProtKB-SubCell"/>
</dbReference>
<comment type="subunit">
    <text evidence="4">Component of the PAN1 actin cytoskeleton-regulatory complex.</text>
</comment>
<evidence type="ECO:0000256" key="3">
    <source>
        <dbReference type="ARBA" id="ARBA00004413"/>
    </source>
</evidence>
<feature type="region of interest" description="Disordered" evidence="10">
    <location>
        <begin position="39"/>
        <end position="117"/>
    </location>
</feature>
<feature type="compositionally biased region" description="Basic and acidic residues" evidence="10">
    <location>
        <begin position="391"/>
        <end position="402"/>
    </location>
</feature>
<feature type="domain" description="EH" evidence="11">
    <location>
        <begin position="606"/>
        <end position="702"/>
    </location>
</feature>
<dbReference type="GO" id="GO:0003779">
    <property type="term" value="F:actin binding"/>
    <property type="evidence" value="ECO:0007669"/>
    <property type="project" value="UniProtKB-KW"/>
</dbReference>
<dbReference type="SUPFAM" id="SSF47473">
    <property type="entry name" value="EF-hand"/>
    <property type="match status" value="1"/>
</dbReference>
<dbReference type="PROSITE" id="PS50222">
    <property type="entry name" value="EF_HAND_2"/>
    <property type="match status" value="1"/>
</dbReference>
<evidence type="ECO:0000256" key="7">
    <source>
        <dbReference type="ARBA" id="ARBA00023203"/>
    </source>
</evidence>
<feature type="compositionally biased region" description="Basic residues" evidence="10">
    <location>
        <begin position="484"/>
        <end position="498"/>
    </location>
</feature>
<feature type="compositionally biased region" description="Low complexity" evidence="10">
    <location>
        <begin position="377"/>
        <end position="389"/>
    </location>
</feature>
<feature type="compositionally biased region" description="Pro residues" evidence="10">
    <location>
        <begin position="176"/>
        <end position="187"/>
    </location>
</feature>
<comment type="caution">
    <text evidence="13">The sequence shown here is derived from an EMBL/GenBank/DDBJ whole genome shotgun (WGS) entry which is preliminary data.</text>
</comment>
<evidence type="ECO:0000259" key="11">
    <source>
        <dbReference type="PROSITE" id="PS50031"/>
    </source>
</evidence>
<dbReference type="GO" id="GO:0005509">
    <property type="term" value="F:calcium ion binding"/>
    <property type="evidence" value="ECO:0007669"/>
    <property type="project" value="InterPro"/>
</dbReference>
<evidence type="ECO:0000313" key="14">
    <source>
        <dbReference type="Proteomes" id="UP001244011"/>
    </source>
</evidence>
<dbReference type="GeneID" id="85315513"/>
<dbReference type="SMART" id="SM00027">
    <property type="entry name" value="EH"/>
    <property type="match status" value="1"/>
</dbReference>
<dbReference type="Proteomes" id="UP001244011">
    <property type="component" value="Unassembled WGS sequence"/>
</dbReference>
<evidence type="ECO:0000256" key="8">
    <source>
        <dbReference type="ARBA" id="ARBA00023212"/>
    </source>
</evidence>